<evidence type="ECO:0000313" key="1">
    <source>
        <dbReference type="EMBL" id="GFS73020.1"/>
    </source>
</evidence>
<accession>A0A8X6MR10</accession>
<dbReference type="EMBL" id="BMAW01049882">
    <property type="protein sequence ID" value="GFS73020.1"/>
    <property type="molecule type" value="Genomic_DNA"/>
</dbReference>
<gene>
    <name evidence="1" type="ORF">NPIL_9191</name>
</gene>
<dbReference type="Proteomes" id="UP000887013">
    <property type="component" value="Unassembled WGS sequence"/>
</dbReference>
<reference evidence="1" key="1">
    <citation type="submission" date="2020-08" db="EMBL/GenBank/DDBJ databases">
        <title>Multicomponent nature underlies the extraordinary mechanical properties of spider dragline silk.</title>
        <authorList>
            <person name="Kono N."/>
            <person name="Nakamura H."/>
            <person name="Mori M."/>
            <person name="Yoshida Y."/>
            <person name="Ohtoshi R."/>
            <person name="Malay A.D."/>
            <person name="Moran D.A.P."/>
            <person name="Tomita M."/>
            <person name="Numata K."/>
            <person name="Arakawa K."/>
        </authorList>
    </citation>
    <scope>NUCLEOTIDE SEQUENCE</scope>
</reference>
<protein>
    <submittedName>
        <fullName evidence="1">Uncharacterized protein</fullName>
    </submittedName>
</protein>
<keyword evidence="2" id="KW-1185">Reference proteome</keyword>
<name>A0A8X6MR10_NEPPI</name>
<sequence length="39" mass="4599">MNRLQTARLAKNDNQVLNMLYRVKLGDLGRKGSVRNYYE</sequence>
<organism evidence="1 2">
    <name type="scientific">Nephila pilipes</name>
    <name type="common">Giant wood spider</name>
    <name type="synonym">Nephila maculata</name>
    <dbReference type="NCBI Taxonomy" id="299642"/>
    <lineage>
        <taxon>Eukaryota</taxon>
        <taxon>Metazoa</taxon>
        <taxon>Ecdysozoa</taxon>
        <taxon>Arthropoda</taxon>
        <taxon>Chelicerata</taxon>
        <taxon>Arachnida</taxon>
        <taxon>Araneae</taxon>
        <taxon>Araneomorphae</taxon>
        <taxon>Entelegynae</taxon>
        <taxon>Araneoidea</taxon>
        <taxon>Nephilidae</taxon>
        <taxon>Nephila</taxon>
    </lineage>
</organism>
<feature type="non-terminal residue" evidence="1">
    <location>
        <position position="39"/>
    </location>
</feature>
<dbReference type="AlphaFoldDB" id="A0A8X6MR10"/>
<evidence type="ECO:0000313" key="2">
    <source>
        <dbReference type="Proteomes" id="UP000887013"/>
    </source>
</evidence>
<proteinExistence type="predicted"/>
<comment type="caution">
    <text evidence="1">The sequence shown here is derived from an EMBL/GenBank/DDBJ whole genome shotgun (WGS) entry which is preliminary data.</text>
</comment>